<dbReference type="AlphaFoldDB" id="A0A517Y956"/>
<protein>
    <submittedName>
        <fullName evidence="6">RNA polymerase sigma factor</fullName>
    </submittedName>
</protein>
<dbReference type="InterPro" id="IPR013324">
    <property type="entry name" value="RNA_pol_sigma_r3/r4-like"/>
</dbReference>
<dbReference type="GO" id="GO:0003677">
    <property type="term" value="F:DNA binding"/>
    <property type="evidence" value="ECO:0007669"/>
    <property type="project" value="InterPro"/>
</dbReference>
<dbReference type="KEGG" id="aagg:ETAA8_18490"/>
<dbReference type="Pfam" id="PF08281">
    <property type="entry name" value="Sigma70_r4_2"/>
    <property type="match status" value="1"/>
</dbReference>
<dbReference type="NCBIfam" id="TIGR02937">
    <property type="entry name" value="sigma70-ECF"/>
    <property type="match status" value="1"/>
</dbReference>
<dbReference type="EMBL" id="CP036274">
    <property type="protein sequence ID" value="QDU26768.1"/>
    <property type="molecule type" value="Genomic_DNA"/>
</dbReference>
<evidence type="ECO:0000256" key="2">
    <source>
        <dbReference type="ARBA" id="ARBA00023015"/>
    </source>
</evidence>
<evidence type="ECO:0000259" key="5">
    <source>
        <dbReference type="Pfam" id="PF08281"/>
    </source>
</evidence>
<dbReference type="PANTHER" id="PTHR43133">
    <property type="entry name" value="RNA POLYMERASE ECF-TYPE SIGMA FACTO"/>
    <property type="match status" value="1"/>
</dbReference>
<evidence type="ECO:0000256" key="1">
    <source>
        <dbReference type="ARBA" id="ARBA00010641"/>
    </source>
</evidence>
<evidence type="ECO:0000256" key="3">
    <source>
        <dbReference type="ARBA" id="ARBA00023082"/>
    </source>
</evidence>
<gene>
    <name evidence="6" type="ORF">ETAA8_18490</name>
</gene>
<dbReference type="SUPFAM" id="SSF88946">
    <property type="entry name" value="Sigma2 domain of RNA polymerase sigma factors"/>
    <property type="match status" value="1"/>
</dbReference>
<evidence type="ECO:0000256" key="4">
    <source>
        <dbReference type="ARBA" id="ARBA00023163"/>
    </source>
</evidence>
<dbReference type="InterPro" id="IPR013325">
    <property type="entry name" value="RNA_pol_sigma_r2"/>
</dbReference>
<sequence>MQLGARLRSKVDESDIVQQTVLEAHRSEGQFKGESETERLSWLRAILANVLAGAARQYATQARDAGRERSLEADLNLSASRLERALAADQTSPSGIAVRAEEILALAKSMSLIPEEQREVIELHHLKGMPLAEVAACVGKTRPAVAGLLFRGLRKLRELMGADGIGQS</sequence>
<proteinExistence type="inferred from homology"/>
<keyword evidence="2" id="KW-0805">Transcription regulation</keyword>
<keyword evidence="7" id="KW-1185">Reference proteome</keyword>
<feature type="domain" description="RNA polymerase sigma factor 70 region 4 type 2" evidence="5">
    <location>
        <begin position="105"/>
        <end position="156"/>
    </location>
</feature>
<evidence type="ECO:0000313" key="6">
    <source>
        <dbReference type="EMBL" id="QDU26768.1"/>
    </source>
</evidence>
<dbReference type="SUPFAM" id="SSF88659">
    <property type="entry name" value="Sigma3 and sigma4 domains of RNA polymerase sigma factors"/>
    <property type="match status" value="1"/>
</dbReference>
<dbReference type="Gene3D" id="1.10.1740.10">
    <property type="match status" value="1"/>
</dbReference>
<dbReference type="GO" id="GO:0006352">
    <property type="term" value="P:DNA-templated transcription initiation"/>
    <property type="evidence" value="ECO:0007669"/>
    <property type="project" value="InterPro"/>
</dbReference>
<keyword evidence="4" id="KW-0804">Transcription</keyword>
<dbReference type="InterPro" id="IPR013249">
    <property type="entry name" value="RNA_pol_sigma70_r4_t2"/>
</dbReference>
<dbReference type="PANTHER" id="PTHR43133:SF51">
    <property type="entry name" value="RNA POLYMERASE SIGMA FACTOR"/>
    <property type="match status" value="1"/>
</dbReference>
<dbReference type="InterPro" id="IPR036388">
    <property type="entry name" value="WH-like_DNA-bd_sf"/>
</dbReference>
<keyword evidence="3" id="KW-0731">Sigma factor</keyword>
<dbReference type="InterPro" id="IPR039425">
    <property type="entry name" value="RNA_pol_sigma-70-like"/>
</dbReference>
<dbReference type="InterPro" id="IPR014284">
    <property type="entry name" value="RNA_pol_sigma-70_dom"/>
</dbReference>
<evidence type="ECO:0000313" key="7">
    <source>
        <dbReference type="Proteomes" id="UP000315017"/>
    </source>
</evidence>
<name>A0A517Y956_9BACT</name>
<comment type="similarity">
    <text evidence="1">Belongs to the sigma-70 factor family. ECF subfamily.</text>
</comment>
<accession>A0A517Y956</accession>
<dbReference type="GO" id="GO:0016987">
    <property type="term" value="F:sigma factor activity"/>
    <property type="evidence" value="ECO:0007669"/>
    <property type="project" value="UniProtKB-KW"/>
</dbReference>
<dbReference type="Gene3D" id="1.10.10.10">
    <property type="entry name" value="Winged helix-like DNA-binding domain superfamily/Winged helix DNA-binding domain"/>
    <property type="match status" value="1"/>
</dbReference>
<reference evidence="6 7" key="1">
    <citation type="submission" date="2019-02" db="EMBL/GenBank/DDBJ databases">
        <title>Deep-cultivation of Planctomycetes and their phenomic and genomic characterization uncovers novel biology.</title>
        <authorList>
            <person name="Wiegand S."/>
            <person name="Jogler M."/>
            <person name="Boedeker C."/>
            <person name="Pinto D."/>
            <person name="Vollmers J."/>
            <person name="Rivas-Marin E."/>
            <person name="Kohn T."/>
            <person name="Peeters S.H."/>
            <person name="Heuer A."/>
            <person name="Rast P."/>
            <person name="Oberbeckmann S."/>
            <person name="Bunk B."/>
            <person name="Jeske O."/>
            <person name="Meyerdierks A."/>
            <person name="Storesund J.E."/>
            <person name="Kallscheuer N."/>
            <person name="Luecker S."/>
            <person name="Lage O.M."/>
            <person name="Pohl T."/>
            <person name="Merkel B.J."/>
            <person name="Hornburger P."/>
            <person name="Mueller R.-W."/>
            <person name="Bruemmer F."/>
            <person name="Labrenz M."/>
            <person name="Spormann A.M."/>
            <person name="Op den Camp H."/>
            <person name="Overmann J."/>
            <person name="Amann R."/>
            <person name="Jetten M.S.M."/>
            <person name="Mascher T."/>
            <person name="Medema M.H."/>
            <person name="Devos D.P."/>
            <person name="Kaster A.-K."/>
            <person name="Ovreas L."/>
            <person name="Rohde M."/>
            <person name="Galperin M.Y."/>
            <person name="Jogler C."/>
        </authorList>
    </citation>
    <scope>NUCLEOTIDE SEQUENCE [LARGE SCALE GENOMIC DNA]</scope>
    <source>
        <strain evidence="6 7">ETA_A8</strain>
    </source>
</reference>
<dbReference type="Proteomes" id="UP000315017">
    <property type="component" value="Chromosome"/>
</dbReference>
<organism evidence="6 7">
    <name type="scientific">Anatilimnocola aggregata</name>
    <dbReference type="NCBI Taxonomy" id="2528021"/>
    <lineage>
        <taxon>Bacteria</taxon>
        <taxon>Pseudomonadati</taxon>
        <taxon>Planctomycetota</taxon>
        <taxon>Planctomycetia</taxon>
        <taxon>Pirellulales</taxon>
        <taxon>Pirellulaceae</taxon>
        <taxon>Anatilimnocola</taxon>
    </lineage>
</organism>